<dbReference type="Proteomes" id="UP001249851">
    <property type="component" value="Unassembled WGS sequence"/>
</dbReference>
<keyword evidence="3" id="KW-1185">Reference proteome</keyword>
<sequence>MVFFHNINPGARVQVKWRGEIESGTIRYAGSLVAKDGDWVGVELDNAVGNTSGLFKGIQYFHCRNGHDYMIHTSQCPRHLSLTNPSLLKLKVQDKFICLIKTM</sequence>
<name>A0AAD9QSH5_ACRCE</name>
<organism evidence="2 3">
    <name type="scientific">Acropora cervicornis</name>
    <name type="common">Staghorn coral</name>
    <dbReference type="NCBI Taxonomy" id="6130"/>
    <lineage>
        <taxon>Eukaryota</taxon>
        <taxon>Metazoa</taxon>
        <taxon>Cnidaria</taxon>
        <taxon>Anthozoa</taxon>
        <taxon>Hexacorallia</taxon>
        <taxon>Scleractinia</taxon>
        <taxon>Astrocoeniina</taxon>
        <taxon>Acroporidae</taxon>
        <taxon>Acropora</taxon>
    </lineage>
</organism>
<dbReference type="Pfam" id="PF01302">
    <property type="entry name" value="CAP_GLY"/>
    <property type="match status" value="1"/>
</dbReference>
<dbReference type="EMBL" id="JARQWQ010000016">
    <property type="protein sequence ID" value="KAK2566544.1"/>
    <property type="molecule type" value="Genomic_DNA"/>
</dbReference>
<dbReference type="InterPro" id="IPR036859">
    <property type="entry name" value="CAP-Gly_dom_sf"/>
</dbReference>
<reference evidence="2" key="2">
    <citation type="journal article" date="2023" name="Science">
        <title>Genomic signatures of disease resistance in endangered staghorn corals.</title>
        <authorList>
            <person name="Vollmer S.V."/>
            <person name="Selwyn J.D."/>
            <person name="Despard B.A."/>
            <person name="Roesel C.L."/>
        </authorList>
    </citation>
    <scope>NUCLEOTIDE SEQUENCE</scope>
    <source>
        <strain evidence="2">K2</strain>
    </source>
</reference>
<accession>A0AAD9QSH5</accession>
<dbReference type="Gene3D" id="2.30.30.190">
    <property type="entry name" value="CAP Gly-rich-like domain"/>
    <property type="match status" value="1"/>
</dbReference>
<reference evidence="2" key="1">
    <citation type="journal article" date="2023" name="G3 (Bethesda)">
        <title>Whole genome assembly and annotation of the endangered Caribbean coral Acropora cervicornis.</title>
        <authorList>
            <person name="Selwyn J.D."/>
            <person name="Vollmer S.V."/>
        </authorList>
    </citation>
    <scope>NUCLEOTIDE SEQUENCE</scope>
    <source>
        <strain evidence="2">K2</strain>
    </source>
</reference>
<dbReference type="SMART" id="SM01052">
    <property type="entry name" value="CAP_GLY"/>
    <property type="match status" value="1"/>
</dbReference>
<dbReference type="PROSITE" id="PS50245">
    <property type="entry name" value="CAP_GLY_2"/>
    <property type="match status" value="1"/>
</dbReference>
<dbReference type="InterPro" id="IPR000938">
    <property type="entry name" value="CAP-Gly_domain"/>
</dbReference>
<dbReference type="AlphaFoldDB" id="A0AAD9QSH5"/>
<evidence type="ECO:0000259" key="1">
    <source>
        <dbReference type="PROSITE" id="PS50245"/>
    </source>
</evidence>
<evidence type="ECO:0000313" key="2">
    <source>
        <dbReference type="EMBL" id="KAK2566544.1"/>
    </source>
</evidence>
<comment type="caution">
    <text evidence="2">The sequence shown here is derived from an EMBL/GenBank/DDBJ whole genome shotgun (WGS) entry which is preliminary data.</text>
</comment>
<gene>
    <name evidence="2" type="ORF">P5673_009169</name>
</gene>
<dbReference type="SUPFAM" id="SSF74924">
    <property type="entry name" value="Cap-Gly domain"/>
    <property type="match status" value="1"/>
</dbReference>
<feature type="domain" description="CAP-Gly" evidence="1">
    <location>
        <begin position="30"/>
        <end position="84"/>
    </location>
</feature>
<protein>
    <submittedName>
        <fullName evidence="2">Dynactin subunit 1</fullName>
    </submittedName>
</protein>
<evidence type="ECO:0000313" key="3">
    <source>
        <dbReference type="Proteomes" id="UP001249851"/>
    </source>
</evidence>
<proteinExistence type="predicted"/>